<dbReference type="PANTHER" id="PTHR42754:SF1">
    <property type="entry name" value="LIPOPROTEIN"/>
    <property type="match status" value="1"/>
</dbReference>
<evidence type="ECO:0000256" key="1">
    <source>
        <dbReference type="SAM" id="SignalP"/>
    </source>
</evidence>
<dbReference type="InterPro" id="IPR011047">
    <property type="entry name" value="Quinoprotein_ADH-like_sf"/>
</dbReference>
<dbReference type="AlphaFoldDB" id="A0A9D5K8C2"/>
<protein>
    <recommendedName>
        <fullName evidence="4">Bulb-type lectin domain-containing protein</fullName>
    </recommendedName>
</protein>
<dbReference type="PANTHER" id="PTHR42754">
    <property type="entry name" value="ENDOGLUCANASE"/>
    <property type="match status" value="1"/>
</dbReference>
<evidence type="ECO:0000313" key="2">
    <source>
        <dbReference type="EMBL" id="MBD3364177.1"/>
    </source>
</evidence>
<reference evidence="2" key="1">
    <citation type="submission" date="2019-11" db="EMBL/GenBank/DDBJ databases">
        <title>Microbial mats filling the niche in hypersaline microbial mats.</title>
        <authorList>
            <person name="Wong H.L."/>
            <person name="Macleod F.I."/>
            <person name="White R.A. III"/>
            <person name="Burns B.P."/>
        </authorList>
    </citation>
    <scope>NUCLEOTIDE SEQUENCE</scope>
    <source>
        <strain evidence="2">Bin_327</strain>
    </source>
</reference>
<dbReference type="Proteomes" id="UP000630660">
    <property type="component" value="Unassembled WGS sequence"/>
</dbReference>
<dbReference type="EMBL" id="WJKJ01000098">
    <property type="protein sequence ID" value="MBD3364177.1"/>
    <property type="molecule type" value="Genomic_DNA"/>
</dbReference>
<evidence type="ECO:0000313" key="3">
    <source>
        <dbReference type="Proteomes" id="UP000630660"/>
    </source>
</evidence>
<name>A0A9D5K8C2_UNCW3</name>
<sequence length="336" mass="37421">MKRLVLITLLAASMASAVTWSRIFDTEEWDDFRCVQEVDDGYIITGMTKTYGPGDYALWLLKVDSMGNTIWSKTYAGTGDSTGQGNFVQSTIDGGNVISGTLYTPGLAQIWLLKTDENGDTAWTRTYGNGYGNCVQQLAGNDYILLTTRFFGSTITPSSLLLLRITPDGDSLWSQTYHSNDWPYSMGYFIDLTEDGGFIVSGLVRDTTFEDEKTACWIIRTDSMGDTLWTYTQGGKDWGDTDKGRCIRQTTDGQYISLANFGLIRLNQGGDTLWTRSYRDGTCVQETNDWRFALSGCTPTYLCSLDSSASLPEDITLLKTNEQGHSIWERTYIPGT</sequence>
<feature type="non-terminal residue" evidence="2">
    <location>
        <position position="336"/>
    </location>
</feature>
<organism evidence="2 3">
    <name type="scientific">candidate division WOR-3 bacterium</name>
    <dbReference type="NCBI Taxonomy" id="2052148"/>
    <lineage>
        <taxon>Bacteria</taxon>
        <taxon>Bacteria division WOR-3</taxon>
    </lineage>
</organism>
<feature type="chain" id="PRO_5039719715" description="Bulb-type lectin domain-containing protein" evidence="1">
    <location>
        <begin position="18"/>
        <end position="336"/>
    </location>
</feature>
<feature type="signal peptide" evidence="1">
    <location>
        <begin position="1"/>
        <end position="17"/>
    </location>
</feature>
<comment type="caution">
    <text evidence="2">The sequence shown here is derived from an EMBL/GenBank/DDBJ whole genome shotgun (WGS) entry which is preliminary data.</text>
</comment>
<gene>
    <name evidence="2" type="ORF">GF359_03075</name>
</gene>
<accession>A0A9D5K8C2</accession>
<proteinExistence type="predicted"/>
<evidence type="ECO:0008006" key="4">
    <source>
        <dbReference type="Google" id="ProtNLM"/>
    </source>
</evidence>
<dbReference type="SUPFAM" id="SSF50998">
    <property type="entry name" value="Quinoprotein alcohol dehydrogenase-like"/>
    <property type="match status" value="1"/>
</dbReference>
<keyword evidence="1" id="KW-0732">Signal</keyword>